<feature type="transmembrane region" description="Helical" evidence="1">
    <location>
        <begin position="183"/>
        <end position="202"/>
    </location>
</feature>
<protein>
    <submittedName>
        <fullName evidence="2">Uncharacterized protein</fullName>
    </submittedName>
</protein>
<comment type="caution">
    <text evidence="2">The sequence shown here is derived from an EMBL/GenBank/DDBJ whole genome shotgun (WGS) entry which is preliminary data.</text>
</comment>
<dbReference type="Proteomes" id="UP000727056">
    <property type="component" value="Unassembled WGS sequence"/>
</dbReference>
<gene>
    <name evidence="2" type="ORF">HCN52_08640</name>
</gene>
<feature type="transmembrane region" description="Helical" evidence="1">
    <location>
        <begin position="138"/>
        <end position="163"/>
    </location>
</feature>
<dbReference type="EMBL" id="JAAVJC010000048">
    <property type="protein sequence ID" value="NJQ15012.1"/>
    <property type="molecule type" value="Genomic_DNA"/>
</dbReference>
<keyword evidence="1" id="KW-0472">Membrane</keyword>
<keyword evidence="1" id="KW-1133">Transmembrane helix</keyword>
<sequence>MRSSRSRSRALRRVGPGDGRPLRRYRWWQPLSRALFHLPLIEDDGRRVTYSVDVPHWQRLTTDDGEGGAQLYRDGRRHATSPLPAVFPVPGGVVEVVPTAFGLRRCHLVADDGSEHGLIPDPRSAEGRRARLARERPGLSRLLAVVSVLLLVVPAALAVPQLLDVLTQLPPVEERLGSYRSPVALSWWLNGLLGVCASVASAERATRLRWHVLLDGAAHS</sequence>
<evidence type="ECO:0000313" key="2">
    <source>
        <dbReference type="EMBL" id="NJQ15012.1"/>
    </source>
</evidence>
<organism evidence="2 3">
    <name type="scientific">Streptomyces bohaiensis</name>
    <dbReference type="NCBI Taxonomy" id="1431344"/>
    <lineage>
        <taxon>Bacteria</taxon>
        <taxon>Bacillati</taxon>
        <taxon>Actinomycetota</taxon>
        <taxon>Actinomycetes</taxon>
        <taxon>Kitasatosporales</taxon>
        <taxon>Streptomycetaceae</taxon>
        <taxon>Streptomyces</taxon>
    </lineage>
</organism>
<evidence type="ECO:0000256" key="1">
    <source>
        <dbReference type="SAM" id="Phobius"/>
    </source>
</evidence>
<reference evidence="2 3" key="1">
    <citation type="submission" date="2020-03" db="EMBL/GenBank/DDBJ databases">
        <title>Draft genome of Streptomyces sp. ventii, isolated from the Axial Seamount in the Pacific Ocean, and resequencing of the two type strains Streptomyces lonarensis strain NCL 716 and Streptomyces bohaiensis strain 11A07.</title>
        <authorList>
            <person name="Loughran R.M."/>
            <person name="Pfannmuller K.M."/>
            <person name="Wasson B.J."/>
            <person name="Deadmond M.C."/>
            <person name="Paddock B.E."/>
            <person name="Koyack M.J."/>
            <person name="Gallegos D.A."/>
            <person name="Mitchell E.A."/>
            <person name="Ushijima B."/>
            <person name="Saw J.H."/>
            <person name="Mcphail K.L."/>
            <person name="Videau P."/>
        </authorList>
    </citation>
    <scope>NUCLEOTIDE SEQUENCE [LARGE SCALE GENOMIC DNA]</scope>
    <source>
        <strain evidence="2 3">11A07</strain>
    </source>
</reference>
<name>A0ABX1CC90_9ACTN</name>
<keyword evidence="1" id="KW-0812">Transmembrane</keyword>
<proteinExistence type="predicted"/>
<evidence type="ECO:0000313" key="3">
    <source>
        <dbReference type="Proteomes" id="UP000727056"/>
    </source>
</evidence>
<keyword evidence="3" id="KW-1185">Reference proteome</keyword>
<accession>A0ABX1CC90</accession>
<dbReference type="RefSeq" id="WP_168087792.1">
    <property type="nucleotide sequence ID" value="NZ_BHZH01000077.1"/>
</dbReference>